<name>A0AAJ8KLI6_9TREE</name>
<reference evidence="6" key="2">
    <citation type="submission" date="2024-02" db="EMBL/GenBank/DDBJ databases">
        <title>Comparative genomics of Cryptococcus and Kwoniella reveals pathogenesis evolution and contrasting modes of karyotype evolution via chromosome fusion or intercentromeric recombination.</title>
        <authorList>
            <person name="Coelho M.A."/>
            <person name="David-Palma M."/>
            <person name="Shea T."/>
            <person name="Bowers K."/>
            <person name="McGinley-Smith S."/>
            <person name="Mohammad A.W."/>
            <person name="Gnirke A."/>
            <person name="Yurkov A.M."/>
            <person name="Nowrousian M."/>
            <person name="Sun S."/>
            <person name="Cuomo C.A."/>
            <person name="Heitman J."/>
        </authorList>
    </citation>
    <scope>NUCLEOTIDE SEQUENCE</scope>
    <source>
        <strain evidence="6">CBS 10117</strain>
    </source>
</reference>
<dbReference type="Proteomes" id="UP000078595">
    <property type="component" value="Chromosome 3"/>
</dbReference>
<dbReference type="GO" id="GO:0032183">
    <property type="term" value="F:SUMO binding"/>
    <property type="evidence" value="ECO:0007669"/>
    <property type="project" value="TreeGrafter"/>
</dbReference>
<dbReference type="SUPFAM" id="SSF57850">
    <property type="entry name" value="RING/U-box"/>
    <property type="match status" value="1"/>
</dbReference>
<dbReference type="Gene3D" id="3.30.40.10">
    <property type="entry name" value="Zinc/RING finger domain, C3HC4 (zinc finger)"/>
    <property type="match status" value="1"/>
</dbReference>
<feature type="domain" description="RING-type" evidence="5">
    <location>
        <begin position="352"/>
        <end position="534"/>
    </location>
</feature>
<dbReference type="Pfam" id="PF00097">
    <property type="entry name" value="zf-C3HC4"/>
    <property type="match status" value="1"/>
</dbReference>
<reference evidence="6" key="1">
    <citation type="submission" date="2013-07" db="EMBL/GenBank/DDBJ databases">
        <authorList>
            <consortium name="The Broad Institute Genome Sequencing Platform"/>
            <person name="Cuomo C."/>
            <person name="Litvintseva A."/>
            <person name="Chen Y."/>
            <person name="Heitman J."/>
            <person name="Sun S."/>
            <person name="Springer D."/>
            <person name="Dromer F."/>
            <person name="Young S.K."/>
            <person name="Zeng Q."/>
            <person name="Gargeya S."/>
            <person name="Fitzgerald M."/>
            <person name="Abouelleil A."/>
            <person name="Alvarado L."/>
            <person name="Berlin A.M."/>
            <person name="Chapman S.B."/>
            <person name="Dewar J."/>
            <person name="Goldberg J."/>
            <person name="Griggs A."/>
            <person name="Gujja S."/>
            <person name="Hansen M."/>
            <person name="Howarth C."/>
            <person name="Imamovic A."/>
            <person name="Larimer J."/>
            <person name="McCowan C."/>
            <person name="Murphy C."/>
            <person name="Pearson M."/>
            <person name="Priest M."/>
            <person name="Roberts A."/>
            <person name="Saif S."/>
            <person name="Shea T."/>
            <person name="Sykes S."/>
            <person name="Wortman J."/>
            <person name="Nusbaum C."/>
            <person name="Birren B."/>
        </authorList>
    </citation>
    <scope>NUCLEOTIDE SEQUENCE</scope>
    <source>
        <strain evidence="6">CBS 10117</strain>
    </source>
</reference>
<dbReference type="GO" id="GO:0008270">
    <property type="term" value="F:zinc ion binding"/>
    <property type="evidence" value="ECO:0007669"/>
    <property type="project" value="UniProtKB-KW"/>
</dbReference>
<evidence type="ECO:0000259" key="5">
    <source>
        <dbReference type="SMART" id="SM00184"/>
    </source>
</evidence>
<feature type="region of interest" description="Disordered" evidence="4">
    <location>
        <begin position="1"/>
        <end position="104"/>
    </location>
</feature>
<feature type="compositionally biased region" description="Low complexity" evidence="4">
    <location>
        <begin position="45"/>
        <end position="81"/>
    </location>
</feature>
<evidence type="ECO:0000313" key="6">
    <source>
        <dbReference type="EMBL" id="WWC59850.1"/>
    </source>
</evidence>
<evidence type="ECO:0000256" key="1">
    <source>
        <dbReference type="ARBA" id="ARBA00022723"/>
    </source>
</evidence>
<dbReference type="EMBL" id="CP144532">
    <property type="protein sequence ID" value="WWC59850.1"/>
    <property type="molecule type" value="Genomic_DNA"/>
</dbReference>
<dbReference type="GO" id="GO:0006511">
    <property type="term" value="P:ubiquitin-dependent protein catabolic process"/>
    <property type="evidence" value="ECO:0007669"/>
    <property type="project" value="TreeGrafter"/>
</dbReference>
<dbReference type="InterPro" id="IPR001841">
    <property type="entry name" value="Znf_RING"/>
</dbReference>
<dbReference type="InterPro" id="IPR049627">
    <property type="entry name" value="SLX8"/>
</dbReference>
<dbReference type="PANTHER" id="PTHR47094">
    <property type="entry name" value="ELFLESS, ISOFORM B"/>
    <property type="match status" value="1"/>
</dbReference>
<feature type="compositionally biased region" description="Polar residues" evidence="4">
    <location>
        <begin position="130"/>
        <end position="142"/>
    </location>
</feature>
<evidence type="ECO:0000256" key="3">
    <source>
        <dbReference type="ARBA" id="ARBA00022833"/>
    </source>
</evidence>
<dbReference type="InterPro" id="IPR018957">
    <property type="entry name" value="Znf_C3HC4_RING-type"/>
</dbReference>
<feature type="compositionally biased region" description="Low complexity" evidence="4">
    <location>
        <begin position="88"/>
        <end position="103"/>
    </location>
</feature>
<dbReference type="RefSeq" id="XP_065824612.1">
    <property type="nucleotide sequence ID" value="XM_065968540.1"/>
</dbReference>
<proteinExistence type="predicted"/>
<feature type="region of interest" description="Disordered" evidence="4">
    <location>
        <begin position="387"/>
        <end position="439"/>
    </location>
</feature>
<feature type="region of interest" description="Disordered" evidence="4">
    <location>
        <begin position="120"/>
        <end position="196"/>
    </location>
</feature>
<evidence type="ECO:0000313" key="7">
    <source>
        <dbReference type="Proteomes" id="UP000078595"/>
    </source>
</evidence>
<dbReference type="CDD" id="cd16449">
    <property type="entry name" value="RING-HC"/>
    <property type="match status" value="1"/>
</dbReference>
<feature type="compositionally biased region" description="Basic and acidic residues" evidence="4">
    <location>
        <begin position="255"/>
        <end position="272"/>
    </location>
</feature>
<feature type="compositionally biased region" description="Low complexity" evidence="4">
    <location>
        <begin position="411"/>
        <end position="428"/>
    </location>
</feature>
<keyword evidence="3" id="KW-0862">Zinc</keyword>
<feature type="compositionally biased region" description="Low complexity" evidence="4">
    <location>
        <begin position="153"/>
        <end position="173"/>
    </location>
</feature>
<dbReference type="GeneID" id="28966125"/>
<dbReference type="KEGG" id="kdj:28966125"/>
<feature type="compositionally biased region" description="Low complexity" evidence="4">
    <location>
        <begin position="1"/>
        <end position="19"/>
    </location>
</feature>
<gene>
    <name evidence="6" type="ORF">I303_102412</name>
</gene>
<evidence type="ECO:0000256" key="4">
    <source>
        <dbReference type="SAM" id="MobiDB-lite"/>
    </source>
</evidence>
<dbReference type="InterPro" id="IPR017907">
    <property type="entry name" value="Znf_RING_CS"/>
</dbReference>
<dbReference type="GO" id="GO:0140082">
    <property type="term" value="F:SUMO-ubiquitin ligase activity"/>
    <property type="evidence" value="ECO:0007669"/>
    <property type="project" value="TreeGrafter"/>
</dbReference>
<accession>A0AAJ8KLI6</accession>
<feature type="region of interest" description="Disordered" evidence="4">
    <location>
        <begin position="238"/>
        <end position="303"/>
    </location>
</feature>
<evidence type="ECO:0000256" key="2">
    <source>
        <dbReference type="ARBA" id="ARBA00022771"/>
    </source>
</evidence>
<dbReference type="AlphaFoldDB" id="A0AAJ8KLI6"/>
<sequence length="572" mass="62140">MRPPLRSTRNRSITRNSNSPESDLRPRPTLADVQIAPRRRLRDGSTSTLSSARSLSSSVRGRRGTSVSSSSSTSIRSASSRNRNLPTNVHANANAGRNVNANNMSGSNILRRESLGSVSVFSESDGGSYVPSNAASTSNSRESSLTPPPSPPSQLQHQSLSPTTAPTTTIRIRNPNYHHPPAHATSTAPRISIPHRPGQSMIDVMDAYEASSNPQRNTISSQNDLPADTMIPQRLMKRSTRNHSPSSSSSSALIEEEKPLSERRYTAAEKGKGRAVVSPIEIESSEESGDNQVDNTAEAGDESIQIIHVAQKRRRKGSSDEEEILDAFDRELVASEQEEIDEEHTLAGGYTCPVCFCPPSQAVMTPCGHILCAQCLHSSLLAAIGRNPNPYPDQHPHRGGGRYGARGSAGGNANRGRSTRGRGNTGPNQDVGNGANGGIGIAQNTEFKRSAHLVSLHGIGPAKWTKELLQQYYQHHLDLECEKQLVKQNVDQQEWNTIKELQVPKLDDIKVEEKLKGLWRLEDSWVVEGECPICRNNLPGGYGPPGTNIGGIIPLQARLSTHTNSHKRKKVI</sequence>
<dbReference type="PANTHER" id="PTHR47094:SF1">
    <property type="entry name" value="RING-TYPE E3 UBIQUITIN TRANSFERASE"/>
    <property type="match status" value="1"/>
</dbReference>
<dbReference type="SMART" id="SM00184">
    <property type="entry name" value="RING"/>
    <property type="match status" value="1"/>
</dbReference>
<dbReference type="InterPro" id="IPR013083">
    <property type="entry name" value="Znf_RING/FYVE/PHD"/>
</dbReference>
<dbReference type="GO" id="GO:0033768">
    <property type="term" value="C:SUMO-targeted ubiquitin ligase complex"/>
    <property type="evidence" value="ECO:0007669"/>
    <property type="project" value="TreeGrafter"/>
</dbReference>
<keyword evidence="1" id="KW-0479">Metal-binding</keyword>
<keyword evidence="2" id="KW-0863">Zinc-finger</keyword>
<dbReference type="GO" id="GO:0061630">
    <property type="term" value="F:ubiquitin protein ligase activity"/>
    <property type="evidence" value="ECO:0007669"/>
    <property type="project" value="InterPro"/>
</dbReference>
<protein>
    <recommendedName>
        <fullName evidence="5">RING-type domain-containing protein</fullName>
    </recommendedName>
</protein>
<feature type="compositionally biased region" description="Gly residues" evidence="4">
    <location>
        <begin position="401"/>
        <end position="410"/>
    </location>
</feature>
<keyword evidence="7" id="KW-1185">Reference proteome</keyword>
<dbReference type="PROSITE" id="PS00518">
    <property type="entry name" value="ZF_RING_1"/>
    <property type="match status" value="1"/>
</dbReference>
<organism evidence="6 7">
    <name type="scientific">Kwoniella dejecticola CBS 10117</name>
    <dbReference type="NCBI Taxonomy" id="1296121"/>
    <lineage>
        <taxon>Eukaryota</taxon>
        <taxon>Fungi</taxon>
        <taxon>Dikarya</taxon>
        <taxon>Basidiomycota</taxon>
        <taxon>Agaricomycotina</taxon>
        <taxon>Tremellomycetes</taxon>
        <taxon>Tremellales</taxon>
        <taxon>Cryptococcaceae</taxon>
        <taxon>Kwoniella</taxon>
    </lineage>
</organism>